<organism evidence="2 3">
    <name type="scientific">Pseudomonas aeruginosa</name>
    <dbReference type="NCBI Taxonomy" id="287"/>
    <lineage>
        <taxon>Bacteria</taxon>
        <taxon>Pseudomonadati</taxon>
        <taxon>Pseudomonadota</taxon>
        <taxon>Gammaproteobacteria</taxon>
        <taxon>Pseudomonadales</taxon>
        <taxon>Pseudomonadaceae</taxon>
        <taxon>Pseudomonas</taxon>
    </lineage>
</organism>
<proteinExistence type="predicted"/>
<evidence type="ECO:0000256" key="1">
    <source>
        <dbReference type="SAM" id="MobiDB-lite"/>
    </source>
</evidence>
<comment type="caution">
    <text evidence="2">The sequence shown here is derived from an EMBL/GenBank/DDBJ whole genome shotgun (WGS) entry which is preliminary data.</text>
</comment>
<evidence type="ECO:0000313" key="2">
    <source>
        <dbReference type="EMBL" id="RCI72864.1"/>
    </source>
</evidence>
<feature type="compositionally biased region" description="Basic and acidic residues" evidence="1">
    <location>
        <begin position="77"/>
        <end position="86"/>
    </location>
</feature>
<sequence>MKGYALVQGPRRKVLYISDSCYLLWEFGGSHFKPELGWEFRTLRQNRAICKENNAYIVRLDFKLGDPISTPKRKKLPREAGTEVKQ</sequence>
<reference evidence="2 3" key="1">
    <citation type="submission" date="2018-07" db="EMBL/GenBank/DDBJ databases">
        <title>Mechanisms of high-level aminoglycoside resistance among Gram-negative pathogens in Brazil.</title>
        <authorList>
            <person name="Ballaben A.S."/>
            <person name="Darini A.L.C."/>
            <person name="Doi Y."/>
        </authorList>
    </citation>
    <scope>NUCLEOTIDE SEQUENCE [LARGE SCALE GENOMIC DNA]</scope>
    <source>
        <strain evidence="2 3">B2-305</strain>
    </source>
</reference>
<evidence type="ECO:0000313" key="3">
    <source>
        <dbReference type="Proteomes" id="UP000253594"/>
    </source>
</evidence>
<dbReference type="AlphaFoldDB" id="A0A367M637"/>
<protein>
    <submittedName>
        <fullName evidence="2">Uncharacterized protein</fullName>
    </submittedName>
</protein>
<dbReference type="EMBL" id="QORE01000794">
    <property type="protein sequence ID" value="RCI72864.1"/>
    <property type="molecule type" value="Genomic_DNA"/>
</dbReference>
<accession>A0A367M637</accession>
<feature type="region of interest" description="Disordered" evidence="1">
    <location>
        <begin position="66"/>
        <end position="86"/>
    </location>
</feature>
<dbReference type="RefSeq" id="WP_058143008.1">
    <property type="nucleotide sequence ID" value="NZ_JABDTU010000029.1"/>
</dbReference>
<dbReference type="Proteomes" id="UP000253594">
    <property type="component" value="Unassembled WGS sequence"/>
</dbReference>
<name>A0A367M637_PSEAI</name>
<gene>
    <name evidence="2" type="ORF">DT376_21430</name>
</gene>